<comment type="caution">
    <text evidence="2">The sequence shown here is derived from an EMBL/GenBank/DDBJ whole genome shotgun (WGS) entry which is preliminary data.</text>
</comment>
<feature type="compositionally biased region" description="Basic and acidic residues" evidence="1">
    <location>
        <begin position="1"/>
        <end position="17"/>
    </location>
</feature>
<feature type="region of interest" description="Disordered" evidence="1">
    <location>
        <begin position="1"/>
        <end position="29"/>
    </location>
</feature>
<keyword evidence="3" id="KW-1185">Reference proteome</keyword>
<gene>
    <name evidence="2" type="ORF">NDU88_004558</name>
</gene>
<evidence type="ECO:0000313" key="3">
    <source>
        <dbReference type="Proteomes" id="UP001066276"/>
    </source>
</evidence>
<dbReference type="AlphaFoldDB" id="A0AAV7W5B1"/>
<dbReference type="Proteomes" id="UP001066276">
    <property type="component" value="Chromosome 1_2"/>
</dbReference>
<sequence>MADLRDPKPTKDNETKTSLKRSKYDALNPDSLVEKKHQNQSTLEMIFKKLNDAHDIAQSANTNTDMLQTEVAASDLLKDKSKQTVPQHPCRLSALKQALGTQGKEDEVKAKY</sequence>
<organism evidence="2 3">
    <name type="scientific">Pleurodeles waltl</name>
    <name type="common">Iberian ribbed newt</name>
    <dbReference type="NCBI Taxonomy" id="8319"/>
    <lineage>
        <taxon>Eukaryota</taxon>
        <taxon>Metazoa</taxon>
        <taxon>Chordata</taxon>
        <taxon>Craniata</taxon>
        <taxon>Vertebrata</taxon>
        <taxon>Euteleostomi</taxon>
        <taxon>Amphibia</taxon>
        <taxon>Batrachia</taxon>
        <taxon>Caudata</taxon>
        <taxon>Salamandroidea</taxon>
        <taxon>Salamandridae</taxon>
        <taxon>Pleurodelinae</taxon>
        <taxon>Pleurodeles</taxon>
    </lineage>
</organism>
<proteinExistence type="predicted"/>
<evidence type="ECO:0000313" key="2">
    <source>
        <dbReference type="EMBL" id="KAJ1209180.1"/>
    </source>
</evidence>
<dbReference type="EMBL" id="JANPWB010000002">
    <property type="protein sequence ID" value="KAJ1209180.1"/>
    <property type="molecule type" value="Genomic_DNA"/>
</dbReference>
<name>A0AAV7W5B1_PLEWA</name>
<evidence type="ECO:0000256" key="1">
    <source>
        <dbReference type="SAM" id="MobiDB-lite"/>
    </source>
</evidence>
<reference evidence="2" key="1">
    <citation type="journal article" date="2022" name="bioRxiv">
        <title>Sequencing and chromosome-scale assembly of the giantPleurodeles waltlgenome.</title>
        <authorList>
            <person name="Brown T."/>
            <person name="Elewa A."/>
            <person name="Iarovenko S."/>
            <person name="Subramanian E."/>
            <person name="Araus A.J."/>
            <person name="Petzold A."/>
            <person name="Susuki M."/>
            <person name="Suzuki K.-i.T."/>
            <person name="Hayashi T."/>
            <person name="Toyoda A."/>
            <person name="Oliveira C."/>
            <person name="Osipova E."/>
            <person name="Leigh N.D."/>
            <person name="Simon A."/>
            <person name="Yun M.H."/>
        </authorList>
    </citation>
    <scope>NUCLEOTIDE SEQUENCE</scope>
    <source>
        <strain evidence="2">20211129_DDA</strain>
        <tissue evidence="2">Liver</tissue>
    </source>
</reference>
<accession>A0AAV7W5B1</accession>
<protein>
    <submittedName>
        <fullName evidence="2">Uncharacterized protein</fullName>
    </submittedName>
</protein>